<organism evidence="2 3">
    <name type="scientific">Rhizoctonia solani</name>
    <dbReference type="NCBI Taxonomy" id="456999"/>
    <lineage>
        <taxon>Eukaryota</taxon>
        <taxon>Fungi</taxon>
        <taxon>Dikarya</taxon>
        <taxon>Basidiomycota</taxon>
        <taxon>Agaricomycotina</taxon>
        <taxon>Agaricomycetes</taxon>
        <taxon>Cantharellales</taxon>
        <taxon>Ceratobasidiaceae</taxon>
        <taxon>Rhizoctonia</taxon>
    </lineage>
</organism>
<dbReference type="Proteomes" id="UP000663853">
    <property type="component" value="Unassembled WGS sequence"/>
</dbReference>
<feature type="region of interest" description="Disordered" evidence="1">
    <location>
        <begin position="86"/>
        <end position="112"/>
    </location>
</feature>
<feature type="compositionally biased region" description="Basic and acidic residues" evidence="1">
    <location>
        <begin position="92"/>
        <end position="103"/>
    </location>
</feature>
<sequence>MRFGANSSTIVNGKSIGTLRNRSVSWINEAIKVINKPDPIKKAFELCAVPKTQCSLSYECLTSHEAHQAIRELKTSSPQFHAEITVGGPVELSEKEVEPEKNDTTTADELSTREHVRIIMTSATAGEVVAKVGEARLADEDSGDESAYEPLASKPADS</sequence>
<dbReference type="EMBL" id="CAJMXA010000508">
    <property type="protein sequence ID" value="CAE6433668.1"/>
    <property type="molecule type" value="Genomic_DNA"/>
</dbReference>
<evidence type="ECO:0000313" key="2">
    <source>
        <dbReference type="EMBL" id="CAE6433668.1"/>
    </source>
</evidence>
<name>A0A8H2XTG9_9AGAM</name>
<reference evidence="2" key="1">
    <citation type="submission" date="2021-01" db="EMBL/GenBank/DDBJ databases">
        <authorList>
            <person name="Kaushik A."/>
        </authorList>
    </citation>
    <scope>NUCLEOTIDE SEQUENCE</scope>
    <source>
        <strain evidence="2">AG6-10EEA</strain>
    </source>
</reference>
<comment type="caution">
    <text evidence="2">The sequence shown here is derived from an EMBL/GenBank/DDBJ whole genome shotgun (WGS) entry which is preliminary data.</text>
</comment>
<evidence type="ECO:0000256" key="1">
    <source>
        <dbReference type="SAM" id="MobiDB-lite"/>
    </source>
</evidence>
<dbReference type="AlphaFoldDB" id="A0A8H2XTG9"/>
<protein>
    <submittedName>
        <fullName evidence="2">Uncharacterized protein</fullName>
    </submittedName>
</protein>
<feature type="region of interest" description="Disordered" evidence="1">
    <location>
        <begin position="135"/>
        <end position="158"/>
    </location>
</feature>
<accession>A0A8H2XTG9</accession>
<evidence type="ECO:0000313" key="3">
    <source>
        <dbReference type="Proteomes" id="UP000663853"/>
    </source>
</evidence>
<proteinExistence type="predicted"/>
<gene>
    <name evidence="2" type="ORF">RDB_LOCUS27413</name>
</gene>